<dbReference type="InterPro" id="IPR011519">
    <property type="entry name" value="UnbV_ASPIC"/>
</dbReference>
<protein>
    <submittedName>
        <fullName evidence="4">VCBS repeat-containing protein</fullName>
    </submittedName>
</protein>
<dbReference type="Pfam" id="PF07593">
    <property type="entry name" value="UnbV_ASPIC"/>
    <property type="match status" value="1"/>
</dbReference>
<dbReference type="Pfam" id="PF13517">
    <property type="entry name" value="FG-GAP_3"/>
    <property type="match status" value="5"/>
</dbReference>
<keyword evidence="2" id="KW-0175">Coiled coil</keyword>
<evidence type="ECO:0000256" key="2">
    <source>
        <dbReference type="SAM" id="Coils"/>
    </source>
</evidence>
<accession>A0ABT4JH10</accession>
<gene>
    <name evidence="4" type="ORF">G9H61_08895</name>
</gene>
<dbReference type="EMBL" id="JAANOH010000003">
    <property type="protein sequence ID" value="MCZ2475561.1"/>
    <property type="molecule type" value="Genomic_DNA"/>
</dbReference>
<keyword evidence="1" id="KW-0732">Signal</keyword>
<comment type="caution">
    <text evidence="4">The sequence shown here is derived from an EMBL/GenBank/DDBJ whole genome shotgun (WGS) entry which is preliminary data.</text>
</comment>
<feature type="domain" description="ASPIC/UnbV" evidence="3">
    <location>
        <begin position="555"/>
        <end position="619"/>
    </location>
</feature>
<evidence type="ECO:0000256" key="1">
    <source>
        <dbReference type="ARBA" id="ARBA00022729"/>
    </source>
</evidence>
<dbReference type="InterPro" id="IPR027039">
    <property type="entry name" value="Crtac1"/>
</dbReference>
<proteinExistence type="predicted"/>
<evidence type="ECO:0000313" key="5">
    <source>
        <dbReference type="Proteomes" id="UP001321186"/>
    </source>
</evidence>
<dbReference type="PANTHER" id="PTHR16026:SF0">
    <property type="entry name" value="CARTILAGE ACIDIC PROTEIN 1"/>
    <property type="match status" value="1"/>
</dbReference>
<dbReference type="InterPro" id="IPR028994">
    <property type="entry name" value="Integrin_alpha_N"/>
</dbReference>
<feature type="coiled-coil region" evidence="2">
    <location>
        <begin position="525"/>
        <end position="552"/>
    </location>
</feature>
<evidence type="ECO:0000313" key="4">
    <source>
        <dbReference type="EMBL" id="MCZ2475561.1"/>
    </source>
</evidence>
<dbReference type="PANTHER" id="PTHR16026">
    <property type="entry name" value="CARTILAGE ACIDIC PROTEIN 1"/>
    <property type="match status" value="1"/>
</dbReference>
<sequence length="1127" mass="126194">MLYHFLFSLFIHSHVKNYFALLLIIFSFSCQKAKTELESNPEPQLFQLLSPEQSHVNFENKIEEGLNTNVLMYEYFYNGGGVATGDLNGDGKQDLYFSSNMENNHLYLNQGNLVFKEVAEIAGVTGRPGPWKTGVSLVDINGDHKLDIYLCYSGNLPPDKKRNQLFINQGNDSSGVPLFKDEAATYGLDSPANSTQAVFFDYDKDQDLDMILVNHNPKSLPILDEASTADLLRQEDPNSGLRFFQQKQKGHFEDVTTSLGISSSSLSYGLAVGISDLNADGWLDFYVSNDYTIPDYLYINQHGKKFKNVIQKSMGHTSHFSMGNDIADINNDGLADIFTLDMLPEDNLRQKNLMSPDNYEKFNFNVAVGFGHQYMRNMLQVNQGIDPSTQEPRFHEMGQLAGISNTDWSWSALFADYDNDGWKDLYITNGYLRDYTNLDFLKYMGDFVQNNQASIQRQNVLELVQKMPASNISNYMFKNQQNGTFNSVTKAWGMENTSNSNGAAYADLDGDGDLELIVNNINKPAFIFENKSNELKKENKNLQIELQGEGLNTLGLGAKIWVYQGGKNQYFEQNLYRGYQSSVSPVIHVGLGNKASIDSLVITWNSGKSQMVKKVTASKITLKESEAKVIPIKANNQESPLFVSLKTLQSFEKSQDEFNDFKRQTQISLPLSFVGPCQSTGDVNGDKLVDIFVGNQAGKGATLYLQQSSGEWKRIPSAMSQDIGFEDSDAQFFDADGDGDVDLWVVSGGYGLMEANDAKLTDRLYLNDGKGNFKKSTIPLPSQGVSKSCIQIIDINQDRLPDVFVGGRVIPGKYPECPASFVLLNQGAGKFKDISAQFPAVQQAGMVTDAAWDDLNQDGKKELVLVGEFMPIKIFTLNNKTFEESTSTFFENSPQGLWNTIRIEDLNRDGKKEMLVGNLGLNSQWKASTEQPMELHFKDYDQNGSIDPILFTYVKGESVPFMTRDELLDQMSIMRTRFTDYQSFAEAKLSDIITEEEQKGEHVWKATELKTSLFQLNSKGQYESLELPWEVQASPISAIAILNIAGQKDADILLAGNMHHAKLRIGKMDANAGLLLRSKGNLRYEALSPQKTGLWLQGDVRSMQVIGDQLFIGINHRGIFQYKATNR</sequence>
<dbReference type="Proteomes" id="UP001321186">
    <property type="component" value="Unassembled WGS sequence"/>
</dbReference>
<dbReference type="SUPFAM" id="SSF69318">
    <property type="entry name" value="Integrin alpha N-terminal domain"/>
    <property type="match status" value="2"/>
</dbReference>
<reference evidence="4 5" key="1">
    <citation type="submission" date="2020-03" db="EMBL/GenBank/DDBJ databases">
        <authorList>
            <person name="Pitt A."/>
            <person name="Hahn M.W."/>
        </authorList>
    </citation>
    <scope>NUCLEOTIDE SEQUENCE [LARGE SCALE GENOMIC DNA]</scope>
    <source>
        <strain evidence="4 5">5A-MARBSE</strain>
    </source>
</reference>
<evidence type="ECO:0000259" key="3">
    <source>
        <dbReference type="Pfam" id="PF07593"/>
    </source>
</evidence>
<name>A0ABT4JH10_9BACT</name>
<dbReference type="Gene3D" id="2.130.10.130">
    <property type="entry name" value="Integrin alpha, N-terminal"/>
    <property type="match status" value="4"/>
</dbReference>
<organism evidence="4 5">
    <name type="scientific">Aquirufa ecclesiirivi</name>
    <dbReference type="NCBI Taxonomy" id="2715124"/>
    <lineage>
        <taxon>Bacteria</taxon>
        <taxon>Pseudomonadati</taxon>
        <taxon>Bacteroidota</taxon>
        <taxon>Cytophagia</taxon>
        <taxon>Cytophagales</taxon>
        <taxon>Flectobacillaceae</taxon>
        <taxon>Aquirufa</taxon>
    </lineage>
</organism>
<dbReference type="InterPro" id="IPR013517">
    <property type="entry name" value="FG-GAP"/>
</dbReference>
<keyword evidence="5" id="KW-1185">Reference proteome</keyword>